<reference evidence="11" key="1">
    <citation type="submission" date="2025-08" db="UniProtKB">
        <authorList>
            <consortium name="Ensembl"/>
        </authorList>
    </citation>
    <scope>IDENTIFICATION</scope>
</reference>
<keyword evidence="12" id="KW-1185">Reference proteome</keyword>
<evidence type="ECO:0000256" key="6">
    <source>
        <dbReference type="ARBA" id="ARBA00065066"/>
    </source>
</evidence>
<feature type="compositionally biased region" description="Polar residues" evidence="9">
    <location>
        <begin position="598"/>
        <end position="613"/>
    </location>
</feature>
<evidence type="ECO:0000256" key="7">
    <source>
        <dbReference type="ARBA" id="ARBA00068539"/>
    </source>
</evidence>
<evidence type="ECO:0000256" key="1">
    <source>
        <dbReference type="ARBA" id="ARBA00004604"/>
    </source>
</evidence>
<feature type="region of interest" description="Disordered" evidence="9">
    <location>
        <begin position="93"/>
        <end position="113"/>
    </location>
</feature>
<dbReference type="InterPro" id="IPR012677">
    <property type="entry name" value="Nucleotide-bd_a/b_plait_sf"/>
</dbReference>
<feature type="region of interest" description="Disordered" evidence="9">
    <location>
        <begin position="380"/>
        <end position="483"/>
    </location>
</feature>
<keyword evidence="2" id="KW-0597">Phosphoprotein</keyword>
<evidence type="ECO:0000256" key="5">
    <source>
        <dbReference type="ARBA" id="ARBA00054821"/>
    </source>
</evidence>
<feature type="region of interest" description="Disordered" evidence="9">
    <location>
        <begin position="253"/>
        <end position="284"/>
    </location>
</feature>
<feature type="region of interest" description="Disordered" evidence="9">
    <location>
        <begin position="504"/>
        <end position="578"/>
    </location>
</feature>
<feature type="compositionally biased region" description="Basic and acidic residues" evidence="9">
    <location>
        <begin position="411"/>
        <end position="436"/>
    </location>
</feature>
<feature type="compositionally biased region" description="Polar residues" evidence="9">
    <location>
        <begin position="649"/>
        <end position="666"/>
    </location>
</feature>
<evidence type="ECO:0000313" key="12">
    <source>
        <dbReference type="Proteomes" id="UP000694569"/>
    </source>
</evidence>
<dbReference type="SMART" id="SM00360">
    <property type="entry name" value="RRM"/>
    <property type="match status" value="1"/>
</dbReference>
<dbReference type="PANTHER" id="PTHR48029">
    <property type="entry name" value="NUCLEOLAR PROTEIN 8"/>
    <property type="match status" value="1"/>
</dbReference>
<keyword evidence="4" id="KW-0539">Nucleus</keyword>
<feature type="compositionally biased region" description="Basic and acidic residues" evidence="9">
    <location>
        <begin position="906"/>
        <end position="934"/>
    </location>
</feature>
<feature type="compositionally biased region" description="Polar residues" evidence="9">
    <location>
        <begin position="437"/>
        <end position="451"/>
    </location>
</feature>
<reference evidence="11" key="2">
    <citation type="submission" date="2025-09" db="UniProtKB">
        <authorList>
            <consortium name="Ensembl"/>
        </authorList>
    </citation>
    <scope>IDENTIFICATION</scope>
</reference>
<feature type="compositionally biased region" description="Low complexity" evidence="9">
    <location>
        <begin position="672"/>
        <end position="693"/>
    </location>
</feature>
<feature type="compositionally biased region" description="Basic residues" evidence="9">
    <location>
        <begin position="708"/>
        <end position="718"/>
    </location>
</feature>
<feature type="compositionally biased region" description="Basic and acidic residues" evidence="9">
    <location>
        <begin position="719"/>
        <end position="742"/>
    </location>
</feature>
<evidence type="ECO:0000313" key="11">
    <source>
        <dbReference type="Ensembl" id="ENSLLEP00000023660.1"/>
    </source>
</evidence>
<feature type="compositionally biased region" description="Basic and acidic residues" evidence="9">
    <location>
        <begin position="329"/>
        <end position="340"/>
    </location>
</feature>
<dbReference type="Pfam" id="PF00076">
    <property type="entry name" value="RRM_1"/>
    <property type="match status" value="1"/>
</dbReference>
<comment type="subcellular location">
    <subcellularLocation>
        <location evidence="1">Nucleus</location>
        <location evidence="1">Nucleolus</location>
    </subcellularLocation>
</comment>
<protein>
    <recommendedName>
        <fullName evidence="7">Nucleolar protein 8</fullName>
    </recommendedName>
</protein>
<sequence>MDTPSKRLYIGGIGPSVTDIELTERFGKFGKVDGVEIISRKDEHGTPLKTFAYLNINVSDVNLKKCISTLNKTKWKGGLLQIEMAKESFLHRLSQERQASQEKKKPKTESKPSFVQSLKEAGVQDFQMKSAVPGTEVPNHKNWVVSKFGRVLPVLHLKGDHQRKSIKYDPSKYCHNIKRLEDNSVEMTPVSQLTWQLEGGDDDMSKKRRGEFPVFKSPVTKKLKLPTHLDTKGLDQKQKLNITPRWCDHVIGQSSSTSPSIPPPNKINCRSGTSKKNSMFDDEYDSEEELRNIIENEKKATKEDSAIVDDNNVEVVDDSFKVTYTSHWTPDKEPRSNAKDEEYDSADTDEIIAVSKSGQKVQDMDTSFKDDVIEQAVILTKKQKAKADSSKIQTQKPKRDAQCSADDESDSDSHEINIGKKDDVKKHSLLDKEQKSRLNSSGVQINKSNSKQRIKPAPDNKSDSDNQNEDSASDSSASYSDEEYSSMIQNCYNLSLSMADLEKLASEAKESSNDEAENANVDSQPEGKKTPQKLKTGSVTPKVKKGLTPDDIVASILADNDDSADDRRKKKKNTVSPLRLPAFRGLGSLLASAPSKESAVSPNSLVSTSNVKSAISKGNELQSSIDNDTVSSTKQTAIESDSRDISDSKAGQQDCTRPEIQGNQAVKINLRSSTSSETSSSDEGSSSPSLPLSPHNALQQTTPEKAAKHEKSKMRGVTKKLEDNKKRLAAMEERRVERELQKKAIQGALLKSDSKPSIKSQHIKFDSDSEPQSEKESDLMIVSPKKVQNATTKLFDSSDDESDEARNKDDVERFQVRSRFEGQAGVKLMNLQSRFGTDERFRMDSRFLDSSSEDEDAKDLEQKEETNEGEELFAEKRKNLDIINSLLNINPEPQPPSKQTAKAKKFKDLNSLHYDPTKDEHTTFETEEKKEGKSERKKKRQEAEKLPEVSTETYHEVMVDFKDVFGVSKPATENEDRSATWDQAEESEVVGAGDLVTHEYFNVQNEEAPIGFTFSFFGASTQDSACKEVPYTLEMIKPGRVAWHEDPRFQDSSSEGEEQEGDNAALDKDLAPSLQSGASKSNIRFFFFVKDDERLKVGPKMFFRTSNLDEEQEVWVGRRESLLEECLKRHKDAKRKIKAKH</sequence>
<dbReference type="PROSITE" id="PS50102">
    <property type="entry name" value="RRM"/>
    <property type="match status" value="1"/>
</dbReference>
<feature type="compositionally biased region" description="Basic and acidic residues" evidence="9">
    <location>
        <begin position="93"/>
        <end position="110"/>
    </location>
</feature>
<name>A0A8C5PJD1_9ANUR</name>
<evidence type="ECO:0000259" key="10">
    <source>
        <dbReference type="PROSITE" id="PS50102"/>
    </source>
</evidence>
<feature type="region of interest" description="Disordered" evidence="9">
    <location>
        <begin position="326"/>
        <end position="347"/>
    </location>
</feature>
<feature type="compositionally biased region" description="Basic and acidic residues" evidence="9">
    <location>
        <begin position="941"/>
        <end position="951"/>
    </location>
</feature>
<feature type="compositionally biased region" description="Polar residues" evidence="9">
    <location>
        <begin position="268"/>
        <end position="277"/>
    </location>
</feature>
<accession>A0A8C5PJD1</accession>
<dbReference type="Proteomes" id="UP000694569">
    <property type="component" value="Unplaced"/>
</dbReference>
<proteinExistence type="predicted"/>
<evidence type="ECO:0000256" key="3">
    <source>
        <dbReference type="ARBA" id="ARBA00022884"/>
    </source>
</evidence>
<dbReference type="GO" id="GO:1902570">
    <property type="term" value="P:protein localization to nucleolus"/>
    <property type="evidence" value="ECO:0007669"/>
    <property type="project" value="TreeGrafter"/>
</dbReference>
<evidence type="ECO:0000256" key="2">
    <source>
        <dbReference type="ARBA" id="ARBA00022553"/>
    </source>
</evidence>
<comment type="subunit">
    <text evidence="6">Interacts with the GTP form of RRAGA, RRAGC and RRAGD. Interacts with NIP7. Interacts with DDX18; the interaction is RNA-dependent. Interacts with DDX47; the interaction is RNA-dependent.</text>
</comment>
<dbReference type="SUPFAM" id="SSF54928">
    <property type="entry name" value="RNA-binding domain, RBD"/>
    <property type="match status" value="1"/>
</dbReference>
<dbReference type="CDD" id="cd12226">
    <property type="entry name" value="RRM_NOL8"/>
    <property type="match status" value="1"/>
</dbReference>
<evidence type="ECO:0000256" key="9">
    <source>
        <dbReference type="SAM" id="MobiDB-lite"/>
    </source>
</evidence>
<evidence type="ECO:0000256" key="8">
    <source>
        <dbReference type="PROSITE-ProRule" id="PRU00176"/>
    </source>
</evidence>
<dbReference type="GO" id="GO:0005730">
    <property type="term" value="C:nucleolus"/>
    <property type="evidence" value="ECO:0007669"/>
    <property type="project" value="UniProtKB-SubCell"/>
</dbReference>
<feature type="compositionally biased region" description="Polar residues" evidence="9">
    <location>
        <begin position="619"/>
        <end position="639"/>
    </location>
</feature>
<dbReference type="GeneTree" id="ENSGT00390000004860"/>
<dbReference type="InterPro" id="IPR000504">
    <property type="entry name" value="RRM_dom"/>
</dbReference>
<feature type="compositionally biased region" description="Basic and acidic residues" evidence="9">
    <location>
        <begin position="763"/>
        <end position="778"/>
    </location>
</feature>
<comment type="function">
    <text evidence="5">Plays an essential role in the survival of diffuse-type gastric cancer cells. Acts as a nucleolar anchoring protein for DDX47. May be involved in regulation of gene expression at the post-transcriptional level or in ribosome biogenesis in cancer cells.</text>
</comment>
<dbReference type="OrthoDB" id="21643at2759"/>
<dbReference type="GO" id="GO:0003723">
    <property type="term" value="F:RNA binding"/>
    <property type="evidence" value="ECO:0007669"/>
    <property type="project" value="UniProtKB-UniRule"/>
</dbReference>
<evidence type="ECO:0000256" key="4">
    <source>
        <dbReference type="ARBA" id="ARBA00023242"/>
    </source>
</evidence>
<dbReference type="FunFam" id="3.30.70.330:FF:000346">
    <property type="entry name" value="Nucleolar protein 8"/>
    <property type="match status" value="1"/>
</dbReference>
<feature type="region of interest" description="Disordered" evidence="9">
    <location>
        <begin position="592"/>
        <end position="811"/>
    </location>
</feature>
<dbReference type="PANTHER" id="PTHR48029:SF1">
    <property type="entry name" value="NUCLEOLAR PROTEIN 8"/>
    <property type="match status" value="1"/>
</dbReference>
<dbReference type="InterPro" id="IPR034138">
    <property type="entry name" value="NOP8_RRM"/>
</dbReference>
<gene>
    <name evidence="11" type="primary">NOL8</name>
</gene>
<feature type="region of interest" description="Disordered" evidence="9">
    <location>
        <begin position="887"/>
        <end position="951"/>
    </location>
</feature>
<feature type="compositionally biased region" description="Polar residues" evidence="9">
    <location>
        <begin position="786"/>
        <end position="795"/>
    </location>
</feature>
<dbReference type="InterPro" id="IPR035979">
    <property type="entry name" value="RBD_domain_sf"/>
</dbReference>
<keyword evidence="3 8" id="KW-0694">RNA-binding</keyword>
<dbReference type="Gene3D" id="3.30.70.330">
    <property type="match status" value="1"/>
</dbReference>
<dbReference type="AlphaFoldDB" id="A0A8C5PJD1"/>
<dbReference type="Ensembl" id="ENSLLET00000024566.1">
    <property type="protein sequence ID" value="ENSLLEP00000023660.1"/>
    <property type="gene ID" value="ENSLLEG00000015042.1"/>
</dbReference>
<feature type="region of interest" description="Disordered" evidence="9">
    <location>
        <begin position="839"/>
        <end position="875"/>
    </location>
</feature>
<organism evidence="11 12">
    <name type="scientific">Leptobrachium leishanense</name>
    <name type="common">Leishan spiny toad</name>
    <dbReference type="NCBI Taxonomy" id="445787"/>
    <lineage>
        <taxon>Eukaryota</taxon>
        <taxon>Metazoa</taxon>
        <taxon>Chordata</taxon>
        <taxon>Craniata</taxon>
        <taxon>Vertebrata</taxon>
        <taxon>Euteleostomi</taxon>
        <taxon>Amphibia</taxon>
        <taxon>Batrachia</taxon>
        <taxon>Anura</taxon>
        <taxon>Pelobatoidea</taxon>
        <taxon>Megophryidae</taxon>
        <taxon>Leptobrachium</taxon>
    </lineage>
</organism>
<feature type="domain" description="RRM" evidence="10">
    <location>
        <begin position="6"/>
        <end position="87"/>
    </location>
</feature>